<feature type="transmembrane region" description="Helical" evidence="2">
    <location>
        <begin position="635"/>
        <end position="656"/>
    </location>
</feature>
<feature type="region of interest" description="Disordered" evidence="1">
    <location>
        <begin position="1"/>
        <end position="20"/>
    </location>
</feature>
<evidence type="ECO:0008006" key="5">
    <source>
        <dbReference type="Google" id="ProtNLM"/>
    </source>
</evidence>
<comment type="caution">
    <text evidence="3">The sequence shown here is derived from an EMBL/GenBank/DDBJ whole genome shotgun (WGS) entry which is preliminary data.</text>
</comment>
<protein>
    <recommendedName>
        <fullName evidence="5">Transmembrane protein</fullName>
    </recommendedName>
</protein>
<feature type="transmembrane region" description="Helical" evidence="2">
    <location>
        <begin position="30"/>
        <end position="49"/>
    </location>
</feature>
<name>A0A8H3F0F5_9LECA</name>
<evidence type="ECO:0000256" key="2">
    <source>
        <dbReference type="SAM" id="Phobius"/>
    </source>
</evidence>
<gene>
    <name evidence="3" type="ORF">GOMPHAMPRED_007945</name>
</gene>
<dbReference type="Proteomes" id="UP000664169">
    <property type="component" value="Unassembled WGS sequence"/>
</dbReference>
<proteinExistence type="predicted"/>
<dbReference type="AlphaFoldDB" id="A0A8H3F0F5"/>
<sequence length="744" mass="82579">MERSPPRKNRNRTKPGQPDTIISRSKKQQIWVVFVHIIPVLATAIIAAINFQGYFIGTTFVGVEDAKLQSFALLSLQITAKLLEITVIASLGLIVLDIIHHFLLLNDSGLPLGLSGIKLTFTSLFYLVSPSFWSGIGAFGSKSTRIRIAFLLMSCGLLANFIGPSSALLLIPTNDSKWAAGGLRFRTHQNVSQIWPDELNASHIGGHDCSDPDDDVINVTGGNYSKCIWYAATILGADLNDDLPPNGNLTIDDRNIFWRYISWSTYATSNPFPTRWNWSSMSIADVITGLLFVNWGLAANGTKAVNEAYIENATIPWSFWSKYSRYSYRDPWGTRAELSGMLGPIARASCRGHWHEFNDTRPLLYPVMPLYGNYRQDTNATYTIAANLVERTSVVRTLWISIPKGNIQVVHSQGNQTDPLPSALLLLQFPLNSTTAGAVFTCSVDARWTNFTSTFDSFNDQEIPLYGVPATYARLRDTTFDIDGRPIIGQSSSPVHLDLAWLNALTPSLNKTNSENDVNSGYNTLSRALDSVPRNLSEEGLKDFLYSTSLGIEGFLPTLVVDGMARFNFHELLNGHFDSIWEHWYRDQSSDLTVLLAGGGGTDKLVPDLPVSTEFLWTVTISGYTYYADSTASNLALAVLFSYIVFALGHVCFTMYKRWTSLAWTSVPEIVTLCQDSPRSVFSRNTASGIDSKRSNHLLLKLRVPLFTGEEKETIHVLVSGNNIDPGYRKAIGHHKIDGKRRNS</sequence>
<feature type="transmembrane region" description="Helical" evidence="2">
    <location>
        <begin position="55"/>
        <end position="75"/>
    </location>
</feature>
<dbReference type="EMBL" id="CAJPDQ010000008">
    <property type="protein sequence ID" value="CAF9913513.1"/>
    <property type="molecule type" value="Genomic_DNA"/>
</dbReference>
<feature type="transmembrane region" description="Helical" evidence="2">
    <location>
        <begin position="82"/>
        <end position="103"/>
    </location>
</feature>
<keyword evidence="2" id="KW-1133">Transmembrane helix</keyword>
<feature type="transmembrane region" description="Helical" evidence="2">
    <location>
        <begin position="148"/>
        <end position="171"/>
    </location>
</feature>
<feature type="transmembrane region" description="Helical" evidence="2">
    <location>
        <begin position="123"/>
        <end position="141"/>
    </location>
</feature>
<evidence type="ECO:0000313" key="4">
    <source>
        <dbReference type="Proteomes" id="UP000664169"/>
    </source>
</evidence>
<feature type="compositionally biased region" description="Basic residues" evidence="1">
    <location>
        <begin position="1"/>
        <end position="13"/>
    </location>
</feature>
<keyword evidence="4" id="KW-1185">Reference proteome</keyword>
<dbReference type="OrthoDB" id="5342924at2759"/>
<keyword evidence="2" id="KW-0472">Membrane</keyword>
<evidence type="ECO:0000313" key="3">
    <source>
        <dbReference type="EMBL" id="CAF9913513.1"/>
    </source>
</evidence>
<keyword evidence="2" id="KW-0812">Transmembrane</keyword>
<accession>A0A8H3F0F5</accession>
<reference evidence="3" key="1">
    <citation type="submission" date="2021-03" db="EMBL/GenBank/DDBJ databases">
        <authorList>
            <person name="Tagirdzhanova G."/>
        </authorList>
    </citation>
    <scope>NUCLEOTIDE SEQUENCE</scope>
</reference>
<organism evidence="3 4">
    <name type="scientific">Gomphillus americanus</name>
    <dbReference type="NCBI Taxonomy" id="1940652"/>
    <lineage>
        <taxon>Eukaryota</taxon>
        <taxon>Fungi</taxon>
        <taxon>Dikarya</taxon>
        <taxon>Ascomycota</taxon>
        <taxon>Pezizomycotina</taxon>
        <taxon>Lecanoromycetes</taxon>
        <taxon>OSLEUM clade</taxon>
        <taxon>Ostropomycetidae</taxon>
        <taxon>Ostropales</taxon>
        <taxon>Graphidaceae</taxon>
        <taxon>Gomphilloideae</taxon>
        <taxon>Gomphillus</taxon>
    </lineage>
</organism>
<evidence type="ECO:0000256" key="1">
    <source>
        <dbReference type="SAM" id="MobiDB-lite"/>
    </source>
</evidence>